<evidence type="ECO:0000259" key="1">
    <source>
        <dbReference type="Pfam" id="PF03235"/>
    </source>
</evidence>
<organism evidence="2 3">
    <name type="scientific">Phytohabitans maris</name>
    <dbReference type="NCBI Taxonomy" id="3071409"/>
    <lineage>
        <taxon>Bacteria</taxon>
        <taxon>Bacillati</taxon>
        <taxon>Actinomycetota</taxon>
        <taxon>Actinomycetes</taxon>
        <taxon>Micromonosporales</taxon>
        <taxon>Micromonosporaceae</taxon>
    </lineage>
</organism>
<dbReference type="PANTHER" id="PTHR37292:SF2">
    <property type="entry name" value="DUF262 DOMAIN-CONTAINING PROTEIN"/>
    <property type="match status" value="1"/>
</dbReference>
<feature type="domain" description="GmrSD restriction endonucleases N-terminal" evidence="1">
    <location>
        <begin position="11"/>
        <end position="212"/>
    </location>
</feature>
<dbReference type="Proteomes" id="UP001230908">
    <property type="component" value="Unassembled WGS sequence"/>
</dbReference>
<comment type="caution">
    <text evidence="2">The sequence shown here is derived from an EMBL/GenBank/DDBJ whole genome shotgun (WGS) entry which is preliminary data.</text>
</comment>
<keyword evidence="3" id="KW-1185">Reference proteome</keyword>
<protein>
    <submittedName>
        <fullName evidence="2">DUF262 domain-containing protein</fullName>
    </submittedName>
</protein>
<accession>A0ABU0ZNF9</accession>
<dbReference type="PANTHER" id="PTHR37292">
    <property type="entry name" value="VNG6097C"/>
    <property type="match status" value="1"/>
</dbReference>
<dbReference type="InterPro" id="IPR004919">
    <property type="entry name" value="GmrSD_N"/>
</dbReference>
<dbReference type="Pfam" id="PF03235">
    <property type="entry name" value="GmrSD_N"/>
    <property type="match status" value="1"/>
</dbReference>
<reference evidence="2 3" key="1">
    <citation type="submission" date="2023-08" db="EMBL/GenBank/DDBJ databases">
        <title>Phytohabitans sansha sp. nov., isolated from marine sediment.</title>
        <authorList>
            <person name="Zhao Y."/>
            <person name="Yi K."/>
        </authorList>
    </citation>
    <scope>NUCLEOTIDE SEQUENCE [LARGE SCALE GENOMIC DNA]</scope>
    <source>
        <strain evidence="2 3">ZYX-F-186</strain>
    </source>
</reference>
<evidence type="ECO:0000313" key="3">
    <source>
        <dbReference type="Proteomes" id="UP001230908"/>
    </source>
</evidence>
<proteinExistence type="predicted"/>
<name>A0ABU0ZNF9_9ACTN</name>
<sequence>MHVEKTERSVGELIDQIGRAEIKLPELQRDFVWKPTQIAKLMDSLYRSFPSGSLLFWQAEDAPVVREMAITDVAVTPVRPPLYLLDGQQRLTSLHRVFADHPDAQIVFNIERERFQNQSAATRQDPRWIKLSEVLDPKASMLRLTKRLIDAGSQLEDTEIEQRLGRIRQFREHRFHMEILKGFPYETVAEIFVRVNSGGRRLGTLDLAMATLSARWPGVLEKLQGQADYWRRQGYADIDVNFLSRALAGVVLGGGLSGWSHGRLATASDEDLDQGWATVCRGLRHVAALLRANLKLTGSGPLPSMLALIPLVVFLGERPDAPLDKELSDGVIYWLLVATMQGRYGGSTDTTLSRDIRAARRPDPMQALLGNLDLLTNTPQVTVQSLTGRTKESPYAFLSLLAAQLNGARDWWYGTEILPGADGDRKLETHHVHPMATLDGQYDKTEINDLANLVFISGRANRRIGTKTPAEYFPQLDVEELTAHLIPLTETLWKPEAYPAFLEERRRLLAASMNQLLAQFRPTWLDRLPTSPAAPIDGYALSLVLYASTWDPGRLLFTASGDGIRWTGSAAMAEFQQAITDASVVGIDGDVRIAGETVPVQVVEEAIQVQVGPFLVTGTPDQWRQVIERESTLPRPLSTLPSVPEAPWLGAPPITFPVTSTE</sequence>
<dbReference type="RefSeq" id="WP_308715849.1">
    <property type="nucleotide sequence ID" value="NZ_JAVHUY010000032.1"/>
</dbReference>
<evidence type="ECO:0000313" key="2">
    <source>
        <dbReference type="EMBL" id="MDQ7908579.1"/>
    </source>
</evidence>
<gene>
    <name evidence="2" type="ORF">RB614_29015</name>
</gene>
<dbReference type="EMBL" id="JAVHUY010000032">
    <property type="protein sequence ID" value="MDQ7908579.1"/>
    <property type="molecule type" value="Genomic_DNA"/>
</dbReference>